<dbReference type="FunFam" id="3.40.640.10:FF:000005">
    <property type="entry name" value="Glycine dehydrogenase (decarboxylating), mitochondrial"/>
    <property type="match status" value="1"/>
</dbReference>
<gene>
    <name evidence="8 13" type="primary">gcvP</name>
    <name evidence="13" type="ORF">K239x_02360</name>
</gene>
<protein>
    <recommendedName>
        <fullName evidence="8">Glycine dehydrogenase (decarboxylating)</fullName>
        <ecNumber evidence="8">1.4.4.2</ecNumber>
    </recommendedName>
    <alternativeName>
        <fullName evidence="8">Glycine cleavage system P-protein</fullName>
    </alternativeName>
    <alternativeName>
        <fullName evidence="8">Glycine decarboxylase</fullName>
    </alternativeName>
    <alternativeName>
        <fullName evidence="8">Glycine dehydrogenase (aminomethyl-transferring)</fullName>
    </alternativeName>
</protein>
<evidence type="ECO:0000256" key="6">
    <source>
        <dbReference type="ARBA" id="ARBA00023002"/>
    </source>
</evidence>
<dbReference type="EMBL" id="CP036526">
    <property type="protein sequence ID" value="QDT08298.1"/>
    <property type="molecule type" value="Genomic_DNA"/>
</dbReference>
<dbReference type="EC" id="1.4.4.2" evidence="8"/>
<dbReference type="InterPro" id="IPR049316">
    <property type="entry name" value="GDC-P_C"/>
</dbReference>
<dbReference type="Gene3D" id="3.90.1150.10">
    <property type="entry name" value="Aspartate Aminotransferase, domain 1"/>
    <property type="match status" value="1"/>
</dbReference>
<dbReference type="InterPro" id="IPR003437">
    <property type="entry name" value="GcvP"/>
</dbReference>
<dbReference type="Pfam" id="PF02347">
    <property type="entry name" value="GDC-P"/>
    <property type="match status" value="2"/>
</dbReference>
<dbReference type="Pfam" id="PF21478">
    <property type="entry name" value="GcvP2_C"/>
    <property type="match status" value="1"/>
</dbReference>
<reference evidence="13 14" key="1">
    <citation type="submission" date="2019-02" db="EMBL/GenBank/DDBJ databases">
        <title>Deep-cultivation of Planctomycetes and their phenomic and genomic characterization uncovers novel biology.</title>
        <authorList>
            <person name="Wiegand S."/>
            <person name="Jogler M."/>
            <person name="Boedeker C."/>
            <person name="Pinto D."/>
            <person name="Vollmers J."/>
            <person name="Rivas-Marin E."/>
            <person name="Kohn T."/>
            <person name="Peeters S.H."/>
            <person name="Heuer A."/>
            <person name="Rast P."/>
            <person name="Oberbeckmann S."/>
            <person name="Bunk B."/>
            <person name="Jeske O."/>
            <person name="Meyerdierks A."/>
            <person name="Storesund J.E."/>
            <person name="Kallscheuer N."/>
            <person name="Luecker S."/>
            <person name="Lage O.M."/>
            <person name="Pohl T."/>
            <person name="Merkel B.J."/>
            <person name="Hornburger P."/>
            <person name="Mueller R.-W."/>
            <person name="Bruemmer F."/>
            <person name="Labrenz M."/>
            <person name="Spormann A.M."/>
            <person name="Op den Camp H."/>
            <person name="Overmann J."/>
            <person name="Amann R."/>
            <person name="Jetten M.S.M."/>
            <person name="Mascher T."/>
            <person name="Medema M.H."/>
            <person name="Devos D.P."/>
            <person name="Kaster A.-K."/>
            <person name="Ovreas L."/>
            <person name="Rohde M."/>
            <person name="Galperin M.Y."/>
            <person name="Jogler C."/>
        </authorList>
    </citation>
    <scope>NUCLEOTIDE SEQUENCE [LARGE SCALE GENOMIC DNA]</scope>
    <source>
        <strain evidence="13 14">K23_9</strain>
    </source>
</reference>
<comment type="cofactor">
    <cofactor evidence="1 8 9">
        <name>pyridoxal 5'-phosphate</name>
        <dbReference type="ChEBI" id="CHEBI:597326"/>
    </cofactor>
</comment>
<evidence type="ECO:0000256" key="3">
    <source>
        <dbReference type="ARBA" id="ARBA00010756"/>
    </source>
</evidence>
<dbReference type="RefSeq" id="WP_145415860.1">
    <property type="nucleotide sequence ID" value="NZ_CP036526.1"/>
</dbReference>
<feature type="domain" description="Glycine cleavage system P-protein N-terminal" evidence="11">
    <location>
        <begin position="651"/>
        <end position="757"/>
    </location>
</feature>
<dbReference type="FunFam" id="3.40.640.10:FF:000007">
    <property type="entry name" value="glycine dehydrogenase (Decarboxylating), mitochondrial"/>
    <property type="match status" value="1"/>
</dbReference>
<evidence type="ECO:0000259" key="12">
    <source>
        <dbReference type="Pfam" id="PF21478"/>
    </source>
</evidence>
<dbReference type="OrthoDB" id="9801272at2"/>
<dbReference type="InterPro" id="IPR015424">
    <property type="entry name" value="PyrdxlP-dep_Trfase"/>
</dbReference>
<dbReference type="InterPro" id="IPR020581">
    <property type="entry name" value="GDC_P"/>
</dbReference>
<sequence length="983" mass="107063">MTATRQSNVSTDANVLDFVDGFVHRHIGPTPSEIDIMLETLSFASLDALSDATVPSDIQSNTPLDIPEARGEAEFLQGLKTIAGKNKVYRSCIGMGYTGTVTPPVILRNVLENPGWYTQYTPYQAEIAQGRLEALLNFQTMIADLTGLPLAGASLLDEATAAAEAMGMCASIARHKKNGFWAADDCHPQTLALLQTRATGMGIDLKVGPISEIDFDHGEGGLCGVLVQYPTTDGRLEDYKQLAAQAKTNGCLTVAAADLLALTVVIPPGEWGADVCVGSAQRFGVPMGLGGPHAAFISTHDQHARKLPGRIIGVSKDAHGNPALRMAIQTREQHIRRDKATSNICTAQALLAIINSFYAVYHGPDGLRNIARRVQGFTAALVKGLERLGHSTTHAGPVFDTIRIQLGKGRKHAARQVADAARERQINLREYNDGTLGVTLDETTNRALVADLLAAFNFGHYTGFDIDELLSEAESDGRCNVGEFARESDFLTHPVFHDHRSETKLLRYIFKLMGRDLSLAHTMIPLGSCTMKLNGTSEMIPVTWPEFSDMHPFAPDTQWRGYTQMFRELERWLCEVTGFSAVSLQPNAGAQGEYAGLLVIRAYHEHMAAKAGTDNQRDVCLIPTSAHGTNPASAVMAGMRVVAIKCNDHGDIDMDDLRAKAEKHAEQLSCLMITYPSTHGVFESTIREVCDIIHDTGGQVYMDGANMNAQVGLTSPGKCGADVCHLNLHKTFCIPHGGGGPGMGPIGVAEQLVPFLPEHPVQRPDTAGEFAIGPVSAAPYGSPSILTISYVYIGMMGGEGLRRATQVAILNANYMAKRLSDHYDILYTDSNGYVAHEFIVDCRPFEKSAGVKIEDIAKRLMDYGFHGPTMSWPVAGTLMIEPTESEGKDELDRFCDAMISIRAEIQAIQDGTLDREDNPLTNAPHTMQQIGRDDWPHPYSREQAAWPANWLRDAKFWPTVGRIDNTYGDRNLVCSCPPMDDYS</sequence>
<dbReference type="Proteomes" id="UP000319817">
    <property type="component" value="Chromosome"/>
</dbReference>
<dbReference type="GO" id="GO:0030170">
    <property type="term" value="F:pyridoxal phosphate binding"/>
    <property type="evidence" value="ECO:0007669"/>
    <property type="project" value="TreeGrafter"/>
</dbReference>
<accession>A0A517NMD7</accession>
<keyword evidence="14" id="KW-1185">Reference proteome</keyword>
<dbReference type="GO" id="GO:0005960">
    <property type="term" value="C:glycine cleavage complex"/>
    <property type="evidence" value="ECO:0007669"/>
    <property type="project" value="TreeGrafter"/>
</dbReference>
<evidence type="ECO:0000256" key="2">
    <source>
        <dbReference type="ARBA" id="ARBA00003788"/>
    </source>
</evidence>
<comment type="similarity">
    <text evidence="3 8">Belongs to the GcvP family.</text>
</comment>
<dbReference type="NCBIfam" id="NF003346">
    <property type="entry name" value="PRK04366.1"/>
    <property type="match status" value="1"/>
</dbReference>
<name>A0A517NMD7_9BACT</name>
<feature type="region of interest" description="Disordered" evidence="10">
    <location>
        <begin position="914"/>
        <end position="935"/>
    </location>
</feature>
<evidence type="ECO:0000256" key="9">
    <source>
        <dbReference type="PIRSR" id="PIRSR603437-50"/>
    </source>
</evidence>
<dbReference type="FunFam" id="3.90.1150.10:FF:000007">
    <property type="entry name" value="Glycine dehydrogenase (decarboxylating), mitochondrial"/>
    <property type="match status" value="1"/>
</dbReference>
<evidence type="ECO:0000256" key="5">
    <source>
        <dbReference type="ARBA" id="ARBA00022898"/>
    </source>
</evidence>
<dbReference type="AlphaFoldDB" id="A0A517NMD7"/>
<evidence type="ECO:0000256" key="1">
    <source>
        <dbReference type="ARBA" id="ARBA00001933"/>
    </source>
</evidence>
<dbReference type="GO" id="GO:0016594">
    <property type="term" value="F:glycine binding"/>
    <property type="evidence" value="ECO:0007669"/>
    <property type="project" value="TreeGrafter"/>
</dbReference>
<dbReference type="InterPro" id="IPR015421">
    <property type="entry name" value="PyrdxlP-dep_Trfase_major"/>
</dbReference>
<feature type="domain" description="Glycine cleavage system P-protein N-terminal" evidence="11">
    <location>
        <begin position="24"/>
        <end position="456"/>
    </location>
</feature>
<dbReference type="SUPFAM" id="SSF53383">
    <property type="entry name" value="PLP-dependent transferases"/>
    <property type="match status" value="2"/>
</dbReference>
<proteinExistence type="inferred from homology"/>
<evidence type="ECO:0000256" key="4">
    <source>
        <dbReference type="ARBA" id="ARBA00011690"/>
    </source>
</evidence>
<dbReference type="InterPro" id="IPR049315">
    <property type="entry name" value="GDC-P_N"/>
</dbReference>
<feature type="domain" description="Glycine dehydrogenase C-terminal" evidence="12">
    <location>
        <begin position="804"/>
        <end position="925"/>
    </location>
</feature>
<dbReference type="PANTHER" id="PTHR11773">
    <property type="entry name" value="GLYCINE DEHYDROGENASE, DECARBOXYLATING"/>
    <property type="match status" value="1"/>
</dbReference>
<evidence type="ECO:0000313" key="13">
    <source>
        <dbReference type="EMBL" id="QDT08298.1"/>
    </source>
</evidence>
<comment type="catalytic activity">
    <reaction evidence="7 8">
        <text>N(6)-[(R)-lipoyl]-L-lysyl-[glycine-cleavage complex H protein] + glycine + H(+) = N(6)-[(R)-S(8)-aminomethyldihydrolipoyl]-L-lysyl-[glycine-cleavage complex H protein] + CO2</text>
        <dbReference type="Rhea" id="RHEA:24304"/>
        <dbReference type="Rhea" id="RHEA-COMP:10494"/>
        <dbReference type="Rhea" id="RHEA-COMP:10495"/>
        <dbReference type="ChEBI" id="CHEBI:15378"/>
        <dbReference type="ChEBI" id="CHEBI:16526"/>
        <dbReference type="ChEBI" id="CHEBI:57305"/>
        <dbReference type="ChEBI" id="CHEBI:83099"/>
        <dbReference type="ChEBI" id="CHEBI:83143"/>
        <dbReference type="EC" id="1.4.4.2"/>
    </reaction>
</comment>
<organism evidence="13 14">
    <name type="scientific">Stieleria marina</name>
    <dbReference type="NCBI Taxonomy" id="1930275"/>
    <lineage>
        <taxon>Bacteria</taxon>
        <taxon>Pseudomonadati</taxon>
        <taxon>Planctomycetota</taxon>
        <taxon>Planctomycetia</taxon>
        <taxon>Pirellulales</taxon>
        <taxon>Pirellulaceae</taxon>
        <taxon>Stieleria</taxon>
    </lineage>
</organism>
<dbReference type="InterPro" id="IPR015422">
    <property type="entry name" value="PyrdxlP-dep_Trfase_small"/>
</dbReference>
<dbReference type="NCBIfam" id="TIGR00461">
    <property type="entry name" value="gcvP"/>
    <property type="match status" value="1"/>
</dbReference>
<dbReference type="CDD" id="cd00613">
    <property type="entry name" value="GDC-P"/>
    <property type="match status" value="2"/>
</dbReference>
<feature type="modified residue" description="N6-(pyridoxal phosphate)lysine" evidence="8 9">
    <location>
        <position position="730"/>
    </location>
</feature>
<dbReference type="PANTHER" id="PTHR11773:SF1">
    <property type="entry name" value="GLYCINE DEHYDROGENASE (DECARBOXYLATING), MITOCHONDRIAL"/>
    <property type="match status" value="1"/>
</dbReference>
<feature type="compositionally biased region" description="Polar residues" evidence="10">
    <location>
        <begin position="919"/>
        <end position="929"/>
    </location>
</feature>
<evidence type="ECO:0000256" key="8">
    <source>
        <dbReference type="HAMAP-Rule" id="MF_00711"/>
    </source>
</evidence>
<dbReference type="Gene3D" id="3.40.640.10">
    <property type="entry name" value="Type I PLP-dependent aspartate aminotransferase-like (Major domain)"/>
    <property type="match status" value="2"/>
</dbReference>
<keyword evidence="6 8" id="KW-0560">Oxidoreductase</keyword>
<comment type="function">
    <text evidence="2 8">The glycine cleavage system catalyzes the degradation of glycine. The P protein binds the alpha-amino group of glycine through its pyridoxal phosphate cofactor; CO(2) is released and the remaining methylamine moiety is then transferred to the lipoamide cofactor of the H protein.</text>
</comment>
<dbReference type="GO" id="GO:0019464">
    <property type="term" value="P:glycine decarboxylation via glycine cleavage system"/>
    <property type="evidence" value="ECO:0007669"/>
    <property type="project" value="UniProtKB-UniRule"/>
</dbReference>
<evidence type="ECO:0000259" key="11">
    <source>
        <dbReference type="Pfam" id="PF02347"/>
    </source>
</evidence>
<evidence type="ECO:0000256" key="7">
    <source>
        <dbReference type="ARBA" id="ARBA00049026"/>
    </source>
</evidence>
<dbReference type="GO" id="GO:0004375">
    <property type="term" value="F:glycine dehydrogenase (decarboxylating) activity"/>
    <property type="evidence" value="ECO:0007669"/>
    <property type="project" value="UniProtKB-EC"/>
</dbReference>
<comment type="subunit">
    <text evidence="4 8">The glycine cleavage system is composed of four proteins: P, T, L and H.</text>
</comment>
<evidence type="ECO:0000256" key="10">
    <source>
        <dbReference type="SAM" id="MobiDB-lite"/>
    </source>
</evidence>
<keyword evidence="5 8" id="KW-0663">Pyridoxal phosphate</keyword>
<evidence type="ECO:0000313" key="14">
    <source>
        <dbReference type="Proteomes" id="UP000319817"/>
    </source>
</evidence>
<dbReference type="HAMAP" id="MF_00711">
    <property type="entry name" value="GcvP"/>
    <property type="match status" value="1"/>
</dbReference>